<accession>A0A2I0HJU0</accession>
<organism evidence="1 2">
    <name type="scientific">Punica granatum</name>
    <name type="common">Pomegranate</name>
    <dbReference type="NCBI Taxonomy" id="22663"/>
    <lineage>
        <taxon>Eukaryota</taxon>
        <taxon>Viridiplantae</taxon>
        <taxon>Streptophyta</taxon>
        <taxon>Embryophyta</taxon>
        <taxon>Tracheophyta</taxon>
        <taxon>Spermatophyta</taxon>
        <taxon>Magnoliopsida</taxon>
        <taxon>eudicotyledons</taxon>
        <taxon>Gunneridae</taxon>
        <taxon>Pentapetalae</taxon>
        <taxon>rosids</taxon>
        <taxon>malvids</taxon>
        <taxon>Myrtales</taxon>
        <taxon>Lythraceae</taxon>
        <taxon>Punica</taxon>
    </lineage>
</organism>
<keyword evidence="2" id="KW-1185">Reference proteome</keyword>
<comment type="caution">
    <text evidence="1">The sequence shown here is derived from an EMBL/GenBank/DDBJ whole genome shotgun (WGS) entry which is preliminary data.</text>
</comment>
<sequence>MPSRSKGSSQPSLSPVKRWSRFEGRSTVYNHRFIRFSFTGFTQLLPSFISHFRESNEPDLAPCRARSSRADPFFHRLLRLLSFGSLTRNVLSESCDSHGCFPDSFPRALRLGNTHLQLREARTSDLCLYEVSVRFKGANA</sequence>
<proteinExistence type="predicted"/>
<name>A0A2I0HJU0_PUNGR</name>
<dbReference type="Proteomes" id="UP000233551">
    <property type="component" value="Unassembled WGS sequence"/>
</dbReference>
<evidence type="ECO:0000313" key="2">
    <source>
        <dbReference type="Proteomes" id="UP000233551"/>
    </source>
</evidence>
<dbReference type="AlphaFoldDB" id="A0A2I0HJU0"/>
<evidence type="ECO:0000313" key="1">
    <source>
        <dbReference type="EMBL" id="PKI31586.1"/>
    </source>
</evidence>
<dbReference type="EMBL" id="PGOL01008587">
    <property type="protein sequence ID" value="PKI31586.1"/>
    <property type="molecule type" value="Genomic_DNA"/>
</dbReference>
<reference evidence="1 2" key="1">
    <citation type="submission" date="2017-11" db="EMBL/GenBank/DDBJ databases">
        <title>De-novo sequencing of pomegranate (Punica granatum L.) genome.</title>
        <authorList>
            <person name="Akparov Z."/>
            <person name="Amiraslanov A."/>
            <person name="Hajiyeva S."/>
            <person name="Abbasov M."/>
            <person name="Kaur K."/>
            <person name="Hamwieh A."/>
            <person name="Solovyev V."/>
            <person name="Salamov A."/>
            <person name="Braich B."/>
            <person name="Kosarev P."/>
            <person name="Mahmoud A."/>
            <person name="Hajiyev E."/>
            <person name="Babayeva S."/>
            <person name="Izzatullayeva V."/>
            <person name="Mammadov A."/>
            <person name="Mammadov A."/>
            <person name="Sharifova S."/>
            <person name="Ojaghi J."/>
            <person name="Eynullazada K."/>
            <person name="Bayramov B."/>
            <person name="Abdulazimova A."/>
            <person name="Shahmuradov I."/>
        </authorList>
    </citation>
    <scope>NUCLEOTIDE SEQUENCE [LARGE SCALE GENOMIC DNA]</scope>
    <source>
        <strain evidence="2">cv. AG2017</strain>
        <tissue evidence="1">Leaf</tissue>
    </source>
</reference>
<gene>
    <name evidence="1" type="ORF">CRG98_048023</name>
</gene>
<protein>
    <submittedName>
        <fullName evidence="1">Uncharacterized protein</fullName>
    </submittedName>
</protein>